<feature type="compositionally biased region" description="Basic and acidic residues" evidence="1">
    <location>
        <begin position="100"/>
        <end position="110"/>
    </location>
</feature>
<feature type="region of interest" description="Disordered" evidence="1">
    <location>
        <begin position="76"/>
        <end position="110"/>
    </location>
</feature>
<proteinExistence type="predicted"/>
<organism evidence="2 3">
    <name type="scientific">Ditylenchus dipsaci</name>
    <dbReference type="NCBI Taxonomy" id="166011"/>
    <lineage>
        <taxon>Eukaryota</taxon>
        <taxon>Metazoa</taxon>
        <taxon>Ecdysozoa</taxon>
        <taxon>Nematoda</taxon>
        <taxon>Chromadorea</taxon>
        <taxon>Rhabditida</taxon>
        <taxon>Tylenchina</taxon>
        <taxon>Tylenchomorpha</taxon>
        <taxon>Sphaerularioidea</taxon>
        <taxon>Anguinidae</taxon>
        <taxon>Anguininae</taxon>
        <taxon>Ditylenchus</taxon>
    </lineage>
</organism>
<reference evidence="3" key="1">
    <citation type="submission" date="2022-11" db="UniProtKB">
        <authorList>
            <consortium name="WormBaseParasite"/>
        </authorList>
    </citation>
    <scope>IDENTIFICATION</scope>
</reference>
<dbReference type="AlphaFoldDB" id="A0A915CS16"/>
<sequence length="110" mass="12494">MDLSKALESINGFCSSDSEDEQVEVVISEGYILTLNIWQSSDTRRLSILSRLKFLTLFLVASKSVQAMLDKKASKQAVRRKRRSNRVPSVVNAKNFPFPDDQKMIESKLN</sequence>
<dbReference type="Proteomes" id="UP000887574">
    <property type="component" value="Unplaced"/>
</dbReference>
<accession>A0A915CS16</accession>
<protein>
    <submittedName>
        <fullName evidence="3">Uncharacterized protein</fullName>
    </submittedName>
</protein>
<evidence type="ECO:0000256" key="1">
    <source>
        <dbReference type="SAM" id="MobiDB-lite"/>
    </source>
</evidence>
<evidence type="ECO:0000313" key="2">
    <source>
        <dbReference type="Proteomes" id="UP000887574"/>
    </source>
</evidence>
<evidence type="ECO:0000313" key="3">
    <source>
        <dbReference type="WBParaSite" id="jg11865"/>
    </source>
</evidence>
<name>A0A915CS16_9BILA</name>
<dbReference type="WBParaSite" id="jg11865">
    <property type="protein sequence ID" value="jg11865"/>
    <property type="gene ID" value="jg11865"/>
</dbReference>
<keyword evidence="2" id="KW-1185">Reference proteome</keyword>